<gene>
    <name evidence="1" type="ORF">HT134_37465</name>
</gene>
<sequence length="65" mass="7119">MAERRQGSADDRAWREGFVALGALNPLRWARVGGIPAWVNRSAHNGAWRLAAELPADSPPRADAR</sequence>
<protein>
    <submittedName>
        <fullName evidence="1">Uncharacterized protein</fullName>
    </submittedName>
</protein>
<reference evidence="1 2" key="1">
    <citation type="submission" date="2020-06" db="EMBL/GenBank/DDBJ databases">
        <authorList>
            <person name="Chanama M."/>
        </authorList>
    </citation>
    <scope>NUCLEOTIDE SEQUENCE [LARGE SCALE GENOMIC DNA]</scope>
    <source>
        <strain evidence="1 2">TBRC6557</strain>
    </source>
</reference>
<evidence type="ECO:0000313" key="2">
    <source>
        <dbReference type="Proteomes" id="UP000546126"/>
    </source>
</evidence>
<dbReference type="AlphaFoldDB" id="A0A7Y6IWN3"/>
<dbReference type="RefSeq" id="WP_175605234.1">
    <property type="nucleotide sequence ID" value="NZ_JABWGO010000013.1"/>
</dbReference>
<proteinExistence type="predicted"/>
<name>A0A7Y6IWN3_9ACTN</name>
<keyword evidence="2" id="KW-1185">Reference proteome</keyword>
<dbReference type="Proteomes" id="UP000546126">
    <property type="component" value="Unassembled WGS sequence"/>
</dbReference>
<comment type="caution">
    <text evidence="1">The sequence shown here is derived from an EMBL/GenBank/DDBJ whole genome shotgun (WGS) entry which is preliminary data.</text>
</comment>
<dbReference type="EMBL" id="JABWGO010000013">
    <property type="protein sequence ID" value="NUW45764.1"/>
    <property type="molecule type" value="Genomic_DNA"/>
</dbReference>
<evidence type="ECO:0000313" key="1">
    <source>
        <dbReference type="EMBL" id="NUW45764.1"/>
    </source>
</evidence>
<accession>A0A7Y6IWN3</accession>
<organism evidence="1 2">
    <name type="scientific">Nonomuraea rhodomycinica</name>
    <dbReference type="NCBI Taxonomy" id="1712872"/>
    <lineage>
        <taxon>Bacteria</taxon>
        <taxon>Bacillati</taxon>
        <taxon>Actinomycetota</taxon>
        <taxon>Actinomycetes</taxon>
        <taxon>Streptosporangiales</taxon>
        <taxon>Streptosporangiaceae</taxon>
        <taxon>Nonomuraea</taxon>
    </lineage>
</organism>